<sequence>MAEGLLGTSNADEGNVYFNALLQNSFFQDVERDEFGNIRACKMHDLVHDLALSLSKSETLTLENYSAGDDIFSTRHLYVDHQNATTLMEFLKGGAKKLRNLFVKNTVFDGSWRLKRLQTLNLVDANIENLPSSIGKLKHLRYLDISRTKIKVLPESITELYSLQTLRFLQCWSLENFPRNKICNLINLRHIDFDDGYHMPSKVGRLTCLQTLSLFVVGPDTGGNIQELECLNQLRGELTITHLEKVRDKEEAKKSNLRGKMKLKALQFVWSEYGRKGISNNDEEVLEDLEPHPNIGRINIKNYLGEKFPPWLCTMKTLIEGDSYTWCEEFPRLGRLPRLEVLIIYGMNKIRCIGNEFYGIDSGSTRNGGRPFPALKRLSFHDMCSLVEWKTPVDEGGESLVFSCLENLCIWKCPLLTKIPLSDLPWLQRLQIDDCEELIQFDELQSLQSLKSITLRKCNKLTCLPCGLKSFSSLLSLEIDGCKGLTSRQILGMLTRLRYLSIGRFSEELDSFPYLNSIQYLPFLQSLEIHGNLGSRKKSLPNQLQCLTALTTLSINFFNFVEALPDWLVNISSLQSLRILDCWNLEYLPTAAAMQRLSKLRHIYINGCPFLKENCARGSGSELSKISHIPDVHIGNFSHHSSIFLSPPN</sequence>
<organism evidence="5 6">
    <name type="scientific">Hevea brasiliensis</name>
    <name type="common">Para rubber tree</name>
    <name type="synonym">Siphonia brasiliensis</name>
    <dbReference type="NCBI Taxonomy" id="3981"/>
    <lineage>
        <taxon>Eukaryota</taxon>
        <taxon>Viridiplantae</taxon>
        <taxon>Streptophyta</taxon>
        <taxon>Embryophyta</taxon>
        <taxon>Tracheophyta</taxon>
        <taxon>Spermatophyta</taxon>
        <taxon>Magnoliopsida</taxon>
        <taxon>eudicotyledons</taxon>
        <taxon>Gunneridae</taxon>
        <taxon>Pentapetalae</taxon>
        <taxon>rosids</taxon>
        <taxon>fabids</taxon>
        <taxon>Malpighiales</taxon>
        <taxon>Euphorbiaceae</taxon>
        <taxon>Crotonoideae</taxon>
        <taxon>Micrandreae</taxon>
        <taxon>Hevea</taxon>
    </lineage>
</organism>
<protein>
    <submittedName>
        <fullName evidence="5">Uncharacterized protein</fullName>
    </submittedName>
</protein>
<dbReference type="InterPro" id="IPR032675">
    <property type="entry name" value="LRR_dom_sf"/>
</dbReference>
<evidence type="ECO:0000313" key="5">
    <source>
        <dbReference type="EMBL" id="KAJ9160452.1"/>
    </source>
</evidence>
<dbReference type="PANTHER" id="PTHR47186">
    <property type="entry name" value="LEUCINE-RICH REPEAT-CONTAINING PROTEIN 57"/>
    <property type="match status" value="1"/>
</dbReference>
<proteinExistence type="predicted"/>
<dbReference type="InterPro" id="IPR055414">
    <property type="entry name" value="LRR_R13L4/SHOC2-like"/>
</dbReference>
<dbReference type="Gene3D" id="3.80.10.10">
    <property type="entry name" value="Ribonuclease Inhibitor"/>
    <property type="match status" value="3"/>
</dbReference>
<comment type="caution">
    <text evidence="5">The sequence shown here is derived from an EMBL/GenBank/DDBJ whole genome shotgun (WGS) entry which is preliminary data.</text>
</comment>
<evidence type="ECO:0000313" key="6">
    <source>
        <dbReference type="Proteomes" id="UP001174677"/>
    </source>
</evidence>
<keyword evidence="1" id="KW-0677">Repeat</keyword>
<feature type="domain" description="R13L1/DRL21-like LRR repeat region" evidence="4">
    <location>
        <begin position="225"/>
        <end position="347"/>
    </location>
</feature>
<name>A0ABQ9L6Z6_HEVBR</name>
<reference evidence="5" key="1">
    <citation type="journal article" date="2023" name="Plant Biotechnol. J.">
        <title>Chromosome-level wild Hevea brasiliensis genome provides new tools for genomic-assisted breeding and valuable loci to elevate rubber yield.</title>
        <authorList>
            <person name="Cheng H."/>
            <person name="Song X."/>
            <person name="Hu Y."/>
            <person name="Wu T."/>
            <person name="Yang Q."/>
            <person name="An Z."/>
            <person name="Feng S."/>
            <person name="Deng Z."/>
            <person name="Wu W."/>
            <person name="Zeng X."/>
            <person name="Tu M."/>
            <person name="Wang X."/>
            <person name="Huang H."/>
        </authorList>
    </citation>
    <scope>NUCLEOTIDE SEQUENCE</scope>
    <source>
        <strain evidence="5">MT/VB/25A 57/8</strain>
    </source>
</reference>
<gene>
    <name evidence="5" type="ORF">P3X46_025852</name>
</gene>
<accession>A0ABQ9L6Z6</accession>
<dbReference type="InterPro" id="IPR056789">
    <property type="entry name" value="LRR_R13L1-DRL21"/>
</dbReference>
<evidence type="ECO:0000256" key="1">
    <source>
        <dbReference type="ARBA" id="ARBA00022737"/>
    </source>
</evidence>
<evidence type="ECO:0000259" key="4">
    <source>
        <dbReference type="Pfam" id="PF25019"/>
    </source>
</evidence>
<keyword evidence="6" id="KW-1185">Reference proteome</keyword>
<dbReference type="Pfam" id="PF25019">
    <property type="entry name" value="LRR_R13L1-DRL21"/>
    <property type="match status" value="1"/>
</dbReference>
<dbReference type="Pfam" id="PF23559">
    <property type="entry name" value="WHD_DRP"/>
    <property type="match status" value="1"/>
</dbReference>
<dbReference type="EMBL" id="JARPOI010000014">
    <property type="protein sequence ID" value="KAJ9160452.1"/>
    <property type="molecule type" value="Genomic_DNA"/>
</dbReference>
<feature type="domain" description="Disease resistance protein winged helix" evidence="2">
    <location>
        <begin position="1"/>
        <end position="51"/>
    </location>
</feature>
<feature type="domain" description="Disease resistance R13L4/SHOC-2-like LRR" evidence="3">
    <location>
        <begin position="450"/>
        <end position="637"/>
    </location>
</feature>
<dbReference type="Proteomes" id="UP001174677">
    <property type="component" value="Chromosome 14"/>
</dbReference>
<dbReference type="Pfam" id="PF23598">
    <property type="entry name" value="LRR_14"/>
    <property type="match status" value="1"/>
</dbReference>
<dbReference type="PANTHER" id="PTHR47186:SF18">
    <property type="entry name" value="RX N-TERMINAL DOMAIN-CONTAINING PROTEIN"/>
    <property type="match status" value="1"/>
</dbReference>
<evidence type="ECO:0000259" key="3">
    <source>
        <dbReference type="Pfam" id="PF23598"/>
    </source>
</evidence>
<dbReference type="SUPFAM" id="SSF52058">
    <property type="entry name" value="L domain-like"/>
    <property type="match status" value="2"/>
</dbReference>
<dbReference type="InterPro" id="IPR058922">
    <property type="entry name" value="WHD_DRP"/>
</dbReference>
<evidence type="ECO:0000259" key="2">
    <source>
        <dbReference type="Pfam" id="PF23559"/>
    </source>
</evidence>